<keyword evidence="2" id="KW-0472">Membrane</keyword>
<dbReference type="Proteomes" id="UP000294847">
    <property type="component" value="Chromosome 4"/>
</dbReference>
<evidence type="ECO:0000256" key="2">
    <source>
        <dbReference type="SAM" id="Phobius"/>
    </source>
</evidence>
<dbReference type="InterPro" id="IPR001763">
    <property type="entry name" value="Rhodanese-like_dom"/>
</dbReference>
<proteinExistence type="predicted"/>
<dbReference type="InterPro" id="IPR000073">
    <property type="entry name" value="AB_hydrolase_1"/>
</dbReference>
<evidence type="ECO:0000313" key="5">
    <source>
        <dbReference type="Proteomes" id="UP000294847"/>
    </source>
</evidence>
<keyword evidence="2" id="KW-1133">Transmembrane helix</keyword>
<feature type="region of interest" description="Disordered" evidence="1">
    <location>
        <begin position="548"/>
        <end position="579"/>
    </location>
</feature>
<dbReference type="AlphaFoldDB" id="A0A4P7NIM2"/>
<protein>
    <recommendedName>
        <fullName evidence="3">Rhodanese domain-containing protein</fullName>
    </recommendedName>
</protein>
<evidence type="ECO:0000313" key="4">
    <source>
        <dbReference type="EMBL" id="QBZ61859.1"/>
    </source>
</evidence>
<dbReference type="Pfam" id="PF12697">
    <property type="entry name" value="Abhydrolase_6"/>
    <property type="match status" value="1"/>
</dbReference>
<dbReference type="PROSITE" id="PS50206">
    <property type="entry name" value="RHODANESE_3"/>
    <property type="match status" value="1"/>
</dbReference>
<dbReference type="EMBL" id="CP034207">
    <property type="protein sequence ID" value="QBZ61859.1"/>
    <property type="molecule type" value="Genomic_DNA"/>
</dbReference>
<feature type="transmembrane region" description="Helical" evidence="2">
    <location>
        <begin position="21"/>
        <end position="46"/>
    </location>
</feature>
<evidence type="ECO:0000259" key="3">
    <source>
        <dbReference type="PROSITE" id="PS50206"/>
    </source>
</evidence>
<dbReference type="SUPFAM" id="SSF53474">
    <property type="entry name" value="alpha/beta-Hydrolases"/>
    <property type="match status" value="1"/>
</dbReference>
<gene>
    <name evidence="4" type="ORF">PoMZ_08817</name>
</gene>
<sequence length="601" mass="68192">MAKDFCLMAGVGRDQVLIAKIMAFLFRYWGAICAGYVVAAGAFAGLDGIKHPFSIVVEAITVIELLWYVCWYLPYRHKLQRCTTEDGAMLQPPPLSREERSAFFCKCLSLVPDMETFVRKWVENAHLDDIRRDNVKDWLLWGLFDRQGPPGDDNEELEEYIRMAEEKLGWEIKKGRGEANAIRISYDEVLMHHRTLLYYLFVFFVDTLGALGMWALGYTFYRTKRSNFFRVFPFRISGLLAPKESAARDHMSYYARPHKSTTKRPILFIHGIGMGVAQNLMYFNSIPKDVGVVVIELLPISARISPPLCTASQMAESVAAILDQQGFDDVVLVSQSYGTFLTTPLLLSPRVAPRISSCVLIDPVAFLLHLPDVAYNFTRRPPGRLEGAQHQMHMVARDPSISHTLHRRLSWREHILWRELLLSTAPSTAPAHVAQRRTTVILGGVDCITNPRAVASYIEFGRADCSQEEFDAFVASEKRWNGFKPLELIWLPGENHGAPLMKLSLVPLSAKVVDRYCRKDYDVGMGGGPSAHAAFNIHNKTLSRLAQLPRHRRDLPDRPSPTQRRRHPSAQEGDGNWNVCMPTSRRIKSPIMLKYFGVVYL</sequence>
<dbReference type="PANTHER" id="PTHR37471:SF1">
    <property type="entry name" value="AB HYDROLASE-1 DOMAIN-CONTAINING PROTEIN"/>
    <property type="match status" value="1"/>
</dbReference>
<dbReference type="InterPro" id="IPR029058">
    <property type="entry name" value="AB_hydrolase_fold"/>
</dbReference>
<evidence type="ECO:0000256" key="1">
    <source>
        <dbReference type="SAM" id="MobiDB-lite"/>
    </source>
</evidence>
<reference evidence="4 5" key="1">
    <citation type="journal article" date="2019" name="Mol. Biol. Evol.">
        <title>Blast fungal genomes show frequent chromosomal changes, gene gains and losses, and effector gene turnover.</title>
        <authorList>
            <person name="Gomez Luciano L.B."/>
            <person name="Jason Tsai I."/>
            <person name="Chuma I."/>
            <person name="Tosa Y."/>
            <person name="Chen Y.H."/>
            <person name="Li J.Y."/>
            <person name="Li M.Y."/>
            <person name="Jade Lu M.Y."/>
            <person name="Nakayashiki H."/>
            <person name="Li W.H."/>
        </authorList>
    </citation>
    <scope>NUCLEOTIDE SEQUENCE [LARGE SCALE GENOMIC DNA]</scope>
    <source>
        <strain evidence="4">MZ5-1-6</strain>
    </source>
</reference>
<feature type="transmembrane region" description="Helical" evidence="2">
    <location>
        <begin position="196"/>
        <end position="221"/>
    </location>
</feature>
<feature type="domain" description="Rhodanese" evidence="3">
    <location>
        <begin position="309"/>
        <end position="349"/>
    </location>
</feature>
<dbReference type="Gene3D" id="3.40.50.1820">
    <property type="entry name" value="alpha/beta hydrolase"/>
    <property type="match status" value="1"/>
</dbReference>
<organism evidence="4 5">
    <name type="scientific">Pyricularia oryzae</name>
    <name type="common">Rice blast fungus</name>
    <name type="synonym">Magnaporthe oryzae</name>
    <dbReference type="NCBI Taxonomy" id="318829"/>
    <lineage>
        <taxon>Eukaryota</taxon>
        <taxon>Fungi</taxon>
        <taxon>Dikarya</taxon>
        <taxon>Ascomycota</taxon>
        <taxon>Pezizomycotina</taxon>
        <taxon>Sordariomycetes</taxon>
        <taxon>Sordariomycetidae</taxon>
        <taxon>Magnaporthales</taxon>
        <taxon>Pyriculariaceae</taxon>
        <taxon>Pyricularia</taxon>
    </lineage>
</organism>
<accession>A0A4P7NIM2</accession>
<name>A0A4P7NIM2_PYROR</name>
<keyword evidence="2" id="KW-0812">Transmembrane</keyword>
<feature type="transmembrane region" description="Helical" evidence="2">
    <location>
        <begin position="52"/>
        <end position="73"/>
    </location>
</feature>
<dbReference type="PANTHER" id="PTHR37471">
    <property type="entry name" value="UNNAMED PRODUCT"/>
    <property type="match status" value="1"/>
</dbReference>